<keyword evidence="5 12" id="KW-0808">Transferase</keyword>
<evidence type="ECO:0000256" key="4">
    <source>
        <dbReference type="ARBA" id="ARBA00022553"/>
    </source>
</evidence>
<keyword evidence="3" id="KW-0963">Cytoplasm</keyword>
<evidence type="ECO:0000256" key="3">
    <source>
        <dbReference type="ARBA" id="ARBA00022490"/>
    </source>
</evidence>
<evidence type="ECO:0000256" key="1">
    <source>
        <dbReference type="ARBA" id="ARBA00004496"/>
    </source>
</evidence>
<dbReference type="KEGG" id="ble:BleG1_0587"/>
<comment type="function">
    <text evidence="8">The phosphoenolpyruvate-dependent sugar phosphotransferase system (sugar PTS), a major carbohydrate active transport system, catalyzes the phosphorylation of incoming sugar substrates concomitantly with their translocation across the cell membrane. The enzyme II UlaABC PTS system is involved in ascorbate transport.</text>
</comment>
<dbReference type="InterPro" id="IPR016152">
    <property type="entry name" value="PTrfase/Anion_transptr"/>
</dbReference>
<evidence type="ECO:0000256" key="7">
    <source>
        <dbReference type="ARBA" id="ARBA00022777"/>
    </source>
</evidence>
<dbReference type="GO" id="GO:0009401">
    <property type="term" value="P:phosphoenolpyruvate-dependent sugar phosphotransferase system"/>
    <property type="evidence" value="ECO:0007669"/>
    <property type="project" value="UniProtKB-KW"/>
</dbReference>
<dbReference type="PROSITE" id="PS51094">
    <property type="entry name" value="PTS_EIIA_TYPE_2"/>
    <property type="match status" value="1"/>
</dbReference>
<keyword evidence="13" id="KW-1185">Reference proteome</keyword>
<dbReference type="EMBL" id="CP003923">
    <property type="protein sequence ID" value="AIC93195.1"/>
    <property type="molecule type" value="Genomic_DNA"/>
</dbReference>
<dbReference type="Gene3D" id="3.40.930.10">
    <property type="entry name" value="Mannitol-specific EII, Chain A"/>
    <property type="match status" value="1"/>
</dbReference>
<feature type="domain" description="PTS EIIA type-2" evidence="11">
    <location>
        <begin position="4"/>
        <end position="144"/>
    </location>
</feature>
<dbReference type="eggNOG" id="COG1762">
    <property type="taxonomic scope" value="Bacteria"/>
</dbReference>
<evidence type="ECO:0000259" key="11">
    <source>
        <dbReference type="PROSITE" id="PS51094"/>
    </source>
</evidence>
<dbReference type="Proteomes" id="UP000027142">
    <property type="component" value="Chromosome"/>
</dbReference>
<proteinExistence type="predicted"/>
<dbReference type="InterPro" id="IPR051351">
    <property type="entry name" value="Ascorbate-PTS_EIIA_comp"/>
</dbReference>
<keyword evidence="7" id="KW-0418">Kinase</keyword>
<keyword evidence="6" id="KW-0598">Phosphotransferase system</keyword>
<dbReference type="PATRIC" id="fig|1246626.3.peg.581"/>
<dbReference type="CDD" id="cd00211">
    <property type="entry name" value="PTS_IIA_fru"/>
    <property type="match status" value="1"/>
</dbReference>
<dbReference type="PANTHER" id="PTHR36203:SF1">
    <property type="entry name" value="ASCORBATE-SPECIFIC PTS SYSTEM EIIA COMPONENT"/>
    <property type="match status" value="1"/>
</dbReference>
<keyword evidence="2" id="KW-0813">Transport</keyword>
<dbReference type="AlphaFoldDB" id="A0A060LT85"/>
<comment type="subcellular location">
    <subcellularLocation>
        <location evidence="1">Cytoplasm</location>
    </subcellularLocation>
</comment>
<dbReference type="GO" id="GO:0005737">
    <property type="term" value="C:cytoplasm"/>
    <property type="evidence" value="ECO:0007669"/>
    <property type="project" value="UniProtKB-SubCell"/>
</dbReference>
<evidence type="ECO:0000256" key="6">
    <source>
        <dbReference type="ARBA" id="ARBA00022683"/>
    </source>
</evidence>
<evidence type="ECO:0000256" key="9">
    <source>
        <dbReference type="ARBA" id="ARBA00041175"/>
    </source>
</evidence>
<name>A0A060LT85_9BACI</name>
<evidence type="ECO:0000313" key="12">
    <source>
        <dbReference type="EMBL" id="AIC93195.1"/>
    </source>
</evidence>
<evidence type="ECO:0000313" key="13">
    <source>
        <dbReference type="Proteomes" id="UP000027142"/>
    </source>
</evidence>
<gene>
    <name evidence="12" type="ORF">BleG1_0587</name>
</gene>
<dbReference type="HOGENOM" id="CLU_072531_2_0_9"/>
<organism evidence="12 13">
    <name type="scientific">Shouchella lehensis G1</name>
    <dbReference type="NCBI Taxonomy" id="1246626"/>
    <lineage>
        <taxon>Bacteria</taxon>
        <taxon>Bacillati</taxon>
        <taxon>Bacillota</taxon>
        <taxon>Bacilli</taxon>
        <taxon>Bacillales</taxon>
        <taxon>Bacillaceae</taxon>
        <taxon>Shouchella</taxon>
    </lineage>
</organism>
<sequence length="144" mass="15796">MMPTWIRKEHVAVNVKASNWEEAIQASGSLLLSTGAITQEYIAQMIHSVKENGPYIVIGPGIAMAHARPSEAVHEDAISLAILDEAVSFGSEQNDPVDLVFSFSATGTEAHLKLIEQLSSVLINEEKVEQLRHAQSKEEIFNLM</sequence>
<dbReference type="InterPro" id="IPR002178">
    <property type="entry name" value="PTS_EIIA_type-2_dom"/>
</dbReference>
<keyword evidence="4" id="KW-0597">Phosphoprotein</keyword>
<dbReference type="STRING" id="1246626.BleG1_0587"/>
<evidence type="ECO:0000256" key="2">
    <source>
        <dbReference type="ARBA" id="ARBA00022448"/>
    </source>
</evidence>
<protein>
    <recommendedName>
        <fullName evidence="9">Ascorbate-specific PTS system EIIA component</fullName>
    </recommendedName>
    <alternativeName>
        <fullName evidence="10">Ascorbate-specific phosphotransferase enzyme IIA component</fullName>
    </alternativeName>
</protein>
<evidence type="ECO:0000256" key="8">
    <source>
        <dbReference type="ARBA" id="ARBA00037387"/>
    </source>
</evidence>
<evidence type="ECO:0000256" key="5">
    <source>
        <dbReference type="ARBA" id="ARBA00022679"/>
    </source>
</evidence>
<dbReference type="Pfam" id="PF00359">
    <property type="entry name" value="PTS_EIIA_2"/>
    <property type="match status" value="1"/>
</dbReference>
<dbReference type="PANTHER" id="PTHR36203">
    <property type="entry name" value="ASCORBATE-SPECIFIC PTS SYSTEM EIIA COMPONENT"/>
    <property type="match status" value="1"/>
</dbReference>
<dbReference type="GO" id="GO:0016301">
    <property type="term" value="F:kinase activity"/>
    <property type="evidence" value="ECO:0007669"/>
    <property type="project" value="UniProtKB-KW"/>
</dbReference>
<dbReference type="SUPFAM" id="SSF55804">
    <property type="entry name" value="Phoshotransferase/anion transport protein"/>
    <property type="match status" value="1"/>
</dbReference>
<evidence type="ECO:0000256" key="10">
    <source>
        <dbReference type="ARBA" id="ARBA00042072"/>
    </source>
</evidence>
<accession>A0A060LT85</accession>
<reference evidence="12 13" key="1">
    <citation type="journal article" date="2014" name="Gene">
        <title>A comparative genomic analysis of the alkalitolerant soil bacterium Bacillus lehensis G1.</title>
        <authorList>
            <person name="Noor Y.M."/>
            <person name="Samsulrizal N.H."/>
            <person name="Jema'on N.A."/>
            <person name="Low K.O."/>
            <person name="Ramli A.N."/>
            <person name="Alias N.I."/>
            <person name="Damis S.I."/>
            <person name="Fuzi S.F."/>
            <person name="Isa M.N."/>
            <person name="Murad A.M."/>
            <person name="Raih M.F."/>
            <person name="Bakar F.D."/>
            <person name="Najimudin N."/>
            <person name="Mahadi N.M."/>
            <person name="Illias R.M."/>
        </authorList>
    </citation>
    <scope>NUCLEOTIDE SEQUENCE [LARGE SCALE GENOMIC DNA]</scope>
    <source>
        <strain evidence="12 13">G1</strain>
    </source>
</reference>